<evidence type="ECO:0000313" key="10">
    <source>
        <dbReference type="Proteomes" id="UP000028523"/>
    </source>
</evidence>
<evidence type="ECO:0000256" key="2">
    <source>
        <dbReference type="ARBA" id="ARBA00022723"/>
    </source>
</evidence>
<comment type="function">
    <text evidence="7">Endonuclease IV plays a role in DNA repair. It cleaves phosphodiester bonds at apurinic or apyrimidinic (AP) sites, generating a 3'-hydroxyl group and a 5'-terminal sugar phosphate.</text>
</comment>
<dbReference type="Proteomes" id="UP000028523">
    <property type="component" value="Unassembled WGS sequence"/>
</dbReference>
<feature type="binding site" evidence="7">
    <location>
        <position position="262"/>
    </location>
    <ligand>
        <name>Zn(2+)</name>
        <dbReference type="ChEBI" id="CHEBI:29105"/>
        <label>2</label>
    </ligand>
</feature>
<dbReference type="InterPro" id="IPR018246">
    <property type="entry name" value="AP_endonuc_F2_Zn_BS"/>
</dbReference>
<dbReference type="CDD" id="cd00019">
    <property type="entry name" value="AP2Ec"/>
    <property type="match status" value="1"/>
</dbReference>
<dbReference type="GO" id="GO:0003677">
    <property type="term" value="F:DNA binding"/>
    <property type="evidence" value="ECO:0007669"/>
    <property type="project" value="InterPro"/>
</dbReference>
<feature type="binding site" evidence="7">
    <location>
        <position position="232"/>
    </location>
    <ligand>
        <name>Zn(2+)</name>
        <dbReference type="ChEBI" id="CHEBI:29105"/>
        <label>3</label>
    </ligand>
</feature>
<gene>
    <name evidence="7 9" type="primary">nfo</name>
    <name evidence="9" type="ORF">P271_132</name>
</gene>
<dbReference type="PANTHER" id="PTHR21445:SF0">
    <property type="entry name" value="APURINIC-APYRIMIDINIC ENDONUCLEASE"/>
    <property type="match status" value="1"/>
</dbReference>
<protein>
    <recommendedName>
        <fullName evidence="7">Probable endonuclease 4</fullName>
        <ecNumber evidence="7">3.1.21.2</ecNumber>
    </recommendedName>
    <alternativeName>
        <fullName evidence="7">Endodeoxyribonuclease IV</fullName>
    </alternativeName>
    <alternativeName>
        <fullName evidence="7">Endonuclease IV</fullName>
    </alternativeName>
</protein>
<dbReference type="NCBIfam" id="NF002196">
    <property type="entry name" value="PRK01060.1-1"/>
    <property type="match status" value="1"/>
</dbReference>
<dbReference type="EMBL" id="AWQU01000086">
    <property type="protein sequence ID" value="KFB07302.1"/>
    <property type="molecule type" value="Genomic_DNA"/>
</dbReference>
<dbReference type="GO" id="GO:0003906">
    <property type="term" value="F:DNA-(apurinic or apyrimidinic site) endonuclease activity"/>
    <property type="evidence" value="ECO:0007669"/>
    <property type="project" value="TreeGrafter"/>
</dbReference>
<keyword evidence="6 7" id="KW-0234">DNA repair</keyword>
<comment type="catalytic activity">
    <reaction evidence="7">
        <text>Endonucleolytic cleavage to 5'-phosphooligonucleotide end-products.</text>
        <dbReference type="EC" id="3.1.21.2"/>
    </reaction>
</comment>
<organism evidence="9 10">
    <name type="scientific">Malacoplasma iowae DK-CPA</name>
    <dbReference type="NCBI Taxonomy" id="1394179"/>
    <lineage>
        <taxon>Bacteria</taxon>
        <taxon>Bacillati</taxon>
        <taxon>Mycoplasmatota</taxon>
        <taxon>Mycoplasmoidales</taxon>
        <taxon>Mycoplasmoidaceae</taxon>
        <taxon>Malacoplasma</taxon>
    </lineage>
</organism>
<dbReference type="PROSITE" id="PS00730">
    <property type="entry name" value="AP_NUCLEASE_F2_2"/>
    <property type="match status" value="1"/>
</dbReference>
<keyword evidence="7" id="KW-0540">Nuclease</keyword>
<evidence type="ECO:0000256" key="5">
    <source>
        <dbReference type="ARBA" id="ARBA00022833"/>
    </source>
</evidence>
<proteinExistence type="inferred from homology"/>
<feature type="binding site" evidence="7">
    <location>
        <position position="217"/>
    </location>
    <ligand>
        <name>Zn(2+)</name>
        <dbReference type="ChEBI" id="CHEBI:29105"/>
        <label>2</label>
    </ligand>
</feature>
<dbReference type="PROSITE" id="PS00731">
    <property type="entry name" value="AP_NUCLEASE_F2_3"/>
    <property type="match status" value="1"/>
</dbReference>
<reference evidence="9 10" key="1">
    <citation type="journal article" date="2014" name="PLoS ONE">
        <title>Reduction of Hydrogen Peroxide Accumulation and Toxicity by a Catalase from Mycoplasma iowae.</title>
        <authorList>
            <person name="Pritchard R.E."/>
            <person name="Prassinos A.J."/>
            <person name="Osborne J.D."/>
            <person name="Raviv Z."/>
            <person name="Balish M.F."/>
        </authorList>
    </citation>
    <scope>NUCLEOTIDE SEQUENCE [LARGE SCALE GENOMIC DNA]</scope>
    <source>
        <strain evidence="9 10">DK-CPA</strain>
    </source>
</reference>
<feature type="binding site" evidence="7">
    <location>
        <position position="113"/>
    </location>
    <ligand>
        <name>Zn(2+)</name>
        <dbReference type="ChEBI" id="CHEBI:29105"/>
        <label>1</label>
    </ligand>
</feature>
<feature type="binding site" evidence="7">
    <location>
        <position position="230"/>
    </location>
    <ligand>
        <name>Zn(2+)</name>
        <dbReference type="ChEBI" id="CHEBI:29105"/>
        <label>3</label>
    </ligand>
</feature>
<feature type="binding site" evidence="7">
    <location>
        <position position="73"/>
    </location>
    <ligand>
        <name>Zn(2+)</name>
        <dbReference type="ChEBI" id="CHEBI:29105"/>
        <label>1</label>
    </ligand>
</feature>
<keyword evidence="4 7" id="KW-0378">Hydrolase</keyword>
<dbReference type="InterPro" id="IPR001719">
    <property type="entry name" value="AP_endonuc_2"/>
</dbReference>
<evidence type="ECO:0000313" key="9">
    <source>
        <dbReference type="EMBL" id="KFB07302.1"/>
    </source>
</evidence>
<dbReference type="AlphaFoldDB" id="A0A084U2W6"/>
<comment type="cofactor">
    <cofactor evidence="7">
        <name>Zn(2+)</name>
        <dbReference type="ChEBI" id="CHEBI:29105"/>
    </cofactor>
    <text evidence="7">Binds 3 Zn(2+) ions.</text>
</comment>
<comment type="caution">
    <text evidence="9">The sequence shown here is derived from an EMBL/GenBank/DDBJ whole genome shotgun (WGS) entry which is preliminary data.</text>
</comment>
<keyword evidence="2 7" id="KW-0479">Metal-binding</keyword>
<feature type="binding site" evidence="7">
    <location>
        <position position="149"/>
    </location>
    <ligand>
        <name>Zn(2+)</name>
        <dbReference type="ChEBI" id="CHEBI:29105"/>
        <label>2</label>
    </ligand>
</feature>
<dbReference type="Pfam" id="PF01261">
    <property type="entry name" value="AP_endonuc_2"/>
    <property type="match status" value="1"/>
</dbReference>
<evidence type="ECO:0000256" key="4">
    <source>
        <dbReference type="ARBA" id="ARBA00022801"/>
    </source>
</evidence>
<dbReference type="SMART" id="SM00518">
    <property type="entry name" value="AP2Ec"/>
    <property type="match status" value="1"/>
</dbReference>
<keyword evidence="7 9" id="KW-0255">Endonuclease</keyword>
<comment type="similarity">
    <text evidence="1 7">Belongs to the AP endonuclease 2 family.</text>
</comment>
<dbReference type="InterPro" id="IPR013022">
    <property type="entry name" value="Xyl_isomerase-like_TIM-brl"/>
</dbReference>
<dbReference type="FunFam" id="3.20.20.150:FF:000001">
    <property type="entry name" value="Probable endonuclease 4"/>
    <property type="match status" value="1"/>
</dbReference>
<dbReference type="PROSITE" id="PS00729">
    <property type="entry name" value="AP_NUCLEASE_F2_1"/>
    <property type="match status" value="1"/>
</dbReference>
<evidence type="ECO:0000256" key="7">
    <source>
        <dbReference type="HAMAP-Rule" id="MF_00152"/>
    </source>
</evidence>
<dbReference type="PANTHER" id="PTHR21445">
    <property type="entry name" value="ENDONUCLEASE IV ENDODEOXYRIBONUCLEASE IV"/>
    <property type="match status" value="1"/>
</dbReference>
<dbReference type="Gene3D" id="3.20.20.150">
    <property type="entry name" value="Divalent-metal-dependent TIM barrel enzymes"/>
    <property type="match status" value="1"/>
</dbReference>
<dbReference type="GO" id="GO:0008270">
    <property type="term" value="F:zinc ion binding"/>
    <property type="evidence" value="ECO:0007669"/>
    <property type="project" value="UniProtKB-UniRule"/>
</dbReference>
<dbReference type="NCBIfam" id="TIGR00587">
    <property type="entry name" value="nfo"/>
    <property type="match status" value="1"/>
</dbReference>
<dbReference type="InterPro" id="IPR036237">
    <property type="entry name" value="Xyl_isomerase-like_sf"/>
</dbReference>
<name>A0A084U2W6_MALIO</name>
<feature type="binding site" evidence="7">
    <location>
        <position position="149"/>
    </location>
    <ligand>
        <name>Zn(2+)</name>
        <dbReference type="ChEBI" id="CHEBI:29105"/>
        <label>1</label>
    </ligand>
</feature>
<keyword evidence="3 7" id="KW-0227">DNA damage</keyword>
<dbReference type="GO" id="GO:0008081">
    <property type="term" value="F:phosphoric diester hydrolase activity"/>
    <property type="evidence" value="ECO:0007669"/>
    <property type="project" value="TreeGrafter"/>
</dbReference>
<dbReference type="HAMAP" id="MF_00152">
    <property type="entry name" value="Nfo"/>
    <property type="match status" value="1"/>
</dbReference>
<dbReference type="GO" id="GO:0008833">
    <property type="term" value="F:deoxyribonuclease IV (phage-T4-induced) activity"/>
    <property type="evidence" value="ECO:0007669"/>
    <property type="project" value="UniProtKB-UniRule"/>
</dbReference>
<evidence type="ECO:0000256" key="3">
    <source>
        <dbReference type="ARBA" id="ARBA00022763"/>
    </source>
</evidence>
<evidence type="ECO:0000256" key="6">
    <source>
        <dbReference type="ARBA" id="ARBA00023204"/>
    </source>
</evidence>
<feature type="binding site" evidence="7">
    <location>
        <position position="183"/>
    </location>
    <ligand>
        <name>Zn(2+)</name>
        <dbReference type="ChEBI" id="CHEBI:29105"/>
        <label>2</label>
    </ligand>
</feature>
<dbReference type="EC" id="3.1.21.2" evidence="7"/>
<accession>A0A084U2W6</accession>
<sequence length="288" mass="32724">MKKILLGSHVGFKSKDYLIGSVNETIEYNANCLMVFTGPPQNFNRKEIDQEVVKQAHALMEKNTIEKSNLIVHAPYLINLCSPKVETRKLGLEKLINEVNRTYEIGSDKIVLHPGSSLTLDRNEAIKLIADGINKTFEKTKNDVIICIETMAGKGTEVGITFQELKDIIDLVENKKRIAVCLDTCHIHEAGYDISDPDKILDEFDKIIGLDYLKAIHLNDSKNDRGARKDRHENIGYGKIGFDVLVSWVHNERIAHVPKILETPYRNDKPIYKTEIQNLINKKFTLVD</sequence>
<evidence type="ECO:0000259" key="8">
    <source>
        <dbReference type="Pfam" id="PF01261"/>
    </source>
</evidence>
<keyword evidence="5 7" id="KW-0862">Zinc</keyword>
<dbReference type="SUPFAM" id="SSF51658">
    <property type="entry name" value="Xylose isomerase-like"/>
    <property type="match status" value="1"/>
</dbReference>
<keyword evidence="10" id="KW-1185">Reference proteome</keyword>
<dbReference type="PROSITE" id="PS51432">
    <property type="entry name" value="AP_NUCLEASE_F2_4"/>
    <property type="match status" value="1"/>
</dbReference>
<evidence type="ECO:0000256" key="1">
    <source>
        <dbReference type="ARBA" id="ARBA00005340"/>
    </source>
</evidence>
<feature type="binding site" evidence="7">
    <location>
        <position position="186"/>
    </location>
    <ligand>
        <name>Zn(2+)</name>
        <dbReference type="ChEBI" id="CHEBI:29105"/>
        <label>3</label>
    </ligand>
</feature>
<feature type="domain" description="Xylose isomerase-like TIM barrel" evidence="8">
    <location>
        <begin position="27"/>
        <end position="279"/>
    </location>
</feature>
<dbReference type="RefSeq" id="WP_036452387.1">
    <property type="nucleotide sequence ID" value="NZ_AWQU01000086.1"/>
</dbReference>
<dbReference type="GO" id="GO:0006284">
    <property type="term" value="P:base-excision repair"/>
    <property type="evidence" value="ECO:0007669"/>
    <property type="project" value="TreeGrafter"/>
</dbReference>